<dbReference type="Gene3D" id="2.30.30.40">
    <property type="entry name" value="SH3 Domains"/>
    <property type="match status" value="1"/>
</dbReference>
<reference evidence="6 7" key="1">
    <citation type="submission" date="2019-09" db="EMBL/GenBank/DDBJ databases">
        <title>Draft genome sequence of Bacillus sp. JC-7.</title>
        <authorList>
            <person name="Tanaka N."/>
            <person name="Shiwa Y."/>
            <person name="Fujita N."/>
            <person name="Tanasupawat S."/>
        </authorList>
    </citation>
    <scope>NUCLEOTIDE SEQUENCE [LARGE SCALE GENOMIC DNA]</scope>
    <source>
        <strain evidence="6 7">JC-7</strain>
    </source>
</reference>
<evidence type="ECO:0000256" key="4">
    <source>
        <dbReference type="ARBA" id="ARBA00022807"/>
    </source>
</evidence>
<dbReference type="EMBL" id="BKZQ01000013">
    <property type="protein sequence ID" value="GER69982.1"/>
    <property type="molecule type" value="Genomic_DNA"/>
</dbReference>
<dbReference type="GO" id="GO:0006508">
    <property type="term" value="P:proteolysis"/>
    <property type="evidence" value="ECO:0007669"/>
    <property type="project" value="UniProtKB-KW"/>
</dbReference>
<dbReference type="InterPro" id="IPR000064">
    <property type="entry name" value="NLP_P60_dom"/>
</dbReference>
<proteinExistence type="inferred from homology"/>
<comment type="caution">
    <text evidence="6">The sequence shown here is derived from an EMBL/GenBank/DDBJ whole genome shotgun (WGS) entry which is preliminary data.</text>
</comment>
<evidence type="ECO:0000259" key="5">
    <source>
        <dbReference type="PROSITE" id="PS51935"/>
    </source>
</evidence>
<dbReference type="Pfam" id="PF00877">
    <property type="entry name" value="NLPC_P60"/>
    <property type="match status" value="1"/>
</dbReference>
<dbReference type="AlphaFoldDB" id="A0A5J4J4S3"/>
<keyword evidence="4" id="KW-0788">Thiol protease</keyword>
<dbReference type="InterPro" id="IPR051202">
    <property type="entry name" value="Peptidase_C40"/>
</dbReference>
<sequence length="302" mass="33757">MDARQVYLISTAVATLWTSKQSPDEWDAEALQNPANMKKWLRNLTVEQRLEFWRKNKIQTQALYGQKAVVHQIEGEWAYVSIPEQSSVKHLDGYPGWMPLRQLKRAEGPLAGSGFAAVNKPTSPLYDENQMPVFEASFQTCLPVMDENTSWVKVRTVSGTGFFKKSDVQFGGSSPGQQNRHILKAGKMFLGLPYLWGGMSGFGYDCSGFSYTMVRAATGMIIPRDACEQAESGEDVPLERITPGDLLFFAHEEGKGAIHHVGIYAGDGKLLHSPKTGKSVELLALEGTIYEKELCRARRYWK</sequence>
<name>A0A5J4J4S3_9BACI</name>
<dbReference type="GO" id="GO:0008234">
    <property type="term" value="F:cysteine-type peptidase activity"/>
    <property type="evidence" value="ECO:0007669"/>
    <property type="project" value="UniProtKB-KW"/>
</dbReference>
<dbReference type="Pfam" id="PF23795">
    <property type="entry name" value="SH3_YKFC_2nd"/>
    <property type="match status" value="1"/>
</dbReference>
<dbReference type="InterPro" id="IPR057812">
    <property type="entry name" value="SH3_YKFC_2nd"/>
</dbReference>
<evidence type="ECO:0000256" key="2">
    <source>
        <dbReference type="ARBA" id="ARBA00022670"/>
    </source>
</evidence>
<evidence type="ECO:0000256" key="3">
    <source>
        <dbReference type="ARBA" id="ARBA00022801"/>
    </source>
</evidence>
<evidence type="ECO:0000313" key="7">
    <source>
        <dbReference type="Proteomes" id="UP000391919"/>
    </source>
</evidence>
<evidence type="ECO:0000313" key="6">
    <source>
        <dbReference type="EMBL" id="GER69982.1"/>
    </source>
</evidence>
<feature type="domain" description="NlpC/P60" evidence="5">
    <location>
        <begin position="176"/>
        <end position="302"/>
    </location>
</feature>
<dbReference type="PANTHER" id="PTHR47053">
    <property type="entry name" value="MUREIN DD-ENDOPEPTIDASE MEPH-RELATED"/>
    <property type="match status" value="1"/>
</dbReference>
<dbReference type="PANTHER" id="PTHR47053:SF3">
    <property type="entry name" value="GAMMA-D-GLUTAMYL-L-LYSINE DIPEPTIDYL-PEPTIDASE"/>
    <property type="match status" value="1"/>
</dbReference>
<protein>
    <submittedName>
        <fullName evidence="6">Gamma-D-glutamyl-L-lysine endopeptidase</fullName>
    </submittedName>
</protein>
<organism evidence="6 7">
    <name type="scientific">Weizmannia acidilactici</name>
    <dbReference type="NCBI Taxonomy" id="2607726"/>
    <lineage>
        <taxon>Bacteria</taxon>
        <taxon>Bacillati</taxon>
        <taxon>Bacillota</taxon>
        <taxon>Bacilli</taxon>
        <taxon>Bacillales</taxon>
        <taxon>Bacillaceae</taxon>
        <taxon>Heyndrickxia</taxon>
    </lineage>
</organism>
<dbReference type="SUPFAM" id="SSF54001">
    <property type="entry name" value="Cysteine proteinases"/>
    <property type="match status" value="1"/>
</dbReference>
<keyword evidence="7" id="KW-1185">Reference proteome</keyword>
<keyword evidence="3" id="KW-0378">Hydrolase</keyword>
<dbReference type="Proteomes" id="UP000391919">
    <property type="component" value="Unassembled WGS sequence"/>
</dbReference>
<evidence type="ECO:0000256" key="1">
    <source>
        <dbReference type="ARBA" id="ARBA00007074"/>
    </source>
</evidence>
<dbReference type="PROSITE" id="PS51935">
    <property type="entry name" value="NLPC_P60"/>
    <property type="match status" value="1"/>
</dbReference>
<accession>A0A5J4J4S3</accession>
<dbReference type="Gene3D" id="3.90.1720.10">
    <property type="entry name" value="endopeptidase domain like (from Nostoc punctiforme)"/>
    <property type="match status" value="1"/>
</dbReference>
<dbReference type="RefSeq" id="WP_151705921.1">
    <property type="nucleotide sequence ID" value="NZ_BKZQ01000013.1"/>
</dbReference>
<dbReference type="InterPro" id="IPR038765">
    <property type="entry name" value="Papain-like_cys_pep_sf"/>
</dbReference>
<gene>
    <name evidence="6" type="primary">ykfC</name>
    <name evidence="6" type="ORF">BpJC7_12850</name>
</gene>
<comment type="similarity">
    <text evidence="1">Belongs to the peptidase C40 family.</text>
</comment>
<keyword evidence="2" id="KW-0645">Protease</keyword>